<evidence type="ECO:0000313" key="2">
    <source>
        <dbReference type="Proteomes" id="UP001732700"/>
    </source>
</evidence>
<accession>A0ACD5UGL8</accession>
<reference evidence="1" key="1">
    <citation type="submission" date="2021-05" db="EMBL/GenBank/DDBJ databases">
        <authorList>
            <person name="Scholz U."/>
            <person name="Mascher M."/>
            <person name="Fiebig A."/>
        </authorList>
    </citation>
    <scope>NUCLEOTIDE SEQUENCE [LARGE SCALE GENOMIC DNA]</scope>
</reference>
<name>A0ACD5UGL8_AVESA</name>
<organism evidence="1 2">
    <name type="scientific">Avena sativa</name>
    <name type="common">Oat</name>
    <dbReference type="NCBI Taxonomy" id="4498"/>
    <lineage>
        <taxon>Eukaryota</taxon>
        <taxon>Viridiplantae</taxon>
        <taxon>Streptophyta</taxon>
        <taxon>Embryophyta</taxon>
        <taxon>Tracheophyta</taxon>
        <taxon>Spermatophyta</taxon>
        <taxon>Magnoliopsida</taxon>
        <taxon>Liliopsida</taxon>
        <taxon>Poales</taxon>
        <taxon>Poaceae</taxon>
        <taxon>BOP clade</taxon>
        <taxon>Pooideae</taxon>
        <taxon>Poodae</taxon>
        <taxon>Poeae</taxon>
        <taxon>Poeae Chloroplast Group 1 (Aveneae type)</taxon>
        <taxon>Aveninae</taxon>
        <taxon>Avena</taxon>
    </lineage>
</organism>
<dbReference type="Proteomes" id="UP001732700">
    <property type="component" value="Chromosome 2A"/>
</dbReference>
<reference evidence="1" key="2">
    <citation type="submission" date="2025-09" db="UniProtKB">
        <authorList>
            <consortium name="EnsemblPlants"/>
        </authorList>
    </citation>
    <scope>IDENTIFICATION</scope>
</reference>
<keyword evidence="2" id="KW-1185">Reference proteome</keyword>
<evidence type="ECO:0000313" key="1">
    <source>
        <dbReference type="EnsemblPlants" id="AVESA.00010b.r2.2AG0251370.1.CDS"/>
    </source>
</evidence>
<sequence>MAPFPDWAMLDRLVVRRDDLNVDDPTVASGSGSGDHAIHVGFQLHGPPRVSRILLRVDAGASSFNDFRVVAAHRDALLLHMSYIIEVRHGRTLRKCAMINFFLFSAACTGDSSRPSLDLLPALDGTEAEVRTLIEAEAFVMTNQRERRSKGLDLGVVRRGEKEFAVAELQISWSEKPPELHVFCPSRSSKWEIQQPPLIPVGCVDDISLRRLLFYWNADKVVTFGSSICWIDYCHGIIFCDVLDDSPVLYYKEFPAKVPNLYDNCHGTGWVDACQTVGVTSCGSMKYVTIVRNDGEITGEFKHFTPSGFTVTSWTLRRTEVNKMEWEKTDEITSDDIWSLDGFQSLPRTPLEFPHIGMDDPNVVCFVLSQRVEGKCYSQSWVVSIHLSSKAVKASHPYANPELEETDISLETDFSKTKYWYFESFLPTEFTKYLNLLSNRTDLIHNESRPGKRKFMEGGKHLELTG</sequence>
<dbReference type="EnsemblPlants" id="AVESA.00010b.r2.2AG0251370.1">
    <property type="protein sequence ID" value="AVESA.00010b.r2.2AG0251370.1.CDS"/>
    <property type="gene ID" value="AVESA.00010b.r2.2AG0251370"/>
</dbReference>
<proteinExistence type="predicted"/>
<protein>
    <submittedName>
        <fullName evidence="1">Uncharacterized protein</fullName>
    </submittedName>
</protein>